<proteinExistence type="predicted"/>
<gene>
    <name evidence="2" type="ORF">GSLYS_00003324001</name>
</gene>
<dbReference type="Proteomes" id="UP001497497">
    <property type="component" value="Unassembled WGS sequence"/>
</dbReference>
<feature type="domain" description="DUF4773" evidence="1">
    <location>
        <begin position="140"/>
        <end position="254"/>
    </location>
</feature>
<evidence type="ECO:0000259" key="1">
    <source>
        <dbReference type="Pfam" id="PF15998"/>
    </source>
</evidence>
<evidence type="ECO:0000313" key="3">
    <source>
        <dbReference type="Proteomes" id="UP001497497"/>
    </source>
</evidence>
<organism evidence="2 3">
    <name type="scientific">Lymnaea stagnalis</name>
    <name type="common">Great pond snail</name>
    <name type="synonym">Helix stagnalis</name>
    <dbReference type="NCBI Taxonomy" id="6523"/>
    <lineage>
        <taxon>Eukaryota</taxon>
        <taxon>Metazoa</taxon>
        <taxon>Spiralia</taxon>
        <taxon>Lophotrochozoa</taxon>
        <taxon>Mollusca</taxon>
        <taxon>Gastropoda</taxon>
        <taxon>Heterobranchia</taxon>
        <taxon>Euthyneura</taxon>
        <taxon>Panpulmonata</taxon>
        <taxon>Hygrophila</taxon>
        <taxon>Lymnaeoidea</taxon>
        <taxon>Lymnaeidae</taxon>
        <taxon>Lymnaea</taxon>
    </lineage>
</organism>
<dbReference type="PANTHER" id="PTHR36299">
    <property type="entry name" value="AGAP008005-PA"/>
    <property type="match status" value="1"/>
</dbReference>
<dbReference type="InterPro" id="IPR031941">
    <property type="entry name" value="DUF4773"/>
</dbReference>
<dbReference type="EMBL" id="CAXITT010000043">
    <property type="protein sequence ID" value="CAL1529169.1"/>
    <property type="molecule type" value="Genomic_DNA"/>
</dbReference>
<name>A0AAV2H8P0_LYMST</name>
<evidence type="ECO:0000313" key="2">
    <source>
        <dbReference type="EMBL" id="CAL1529169.1"/>
    </source>
</evidence>
<reference evidence="2 3" key="1">
    <citation type="submission" date="2024-04" db="EMBL/GenBank/DDBJ databases">
        <authorList>
            <consortium name="Genoscope - CEA"/>
            <person name="William W."/>
        </authorList>
    </citation>
    <scope>NUCLEOTIDE SEQUENCE [LARGE SCALE GENOMIC DNA]</scope>
</reference>
<comment type="caution">
    <text evidence="2">The sequence shown here is derived from an EMBL/GenBank/DDBJ whole genome shotgun (WGS) entry which is preliminary data.</text>
</comment>
<dbReference type="Pfam" id="PF15998">
    <property type="entry name" value="DUF4773"/>
    <property type="match status" value="1"/>
</dbReference>
<protein>
    <recommendedName>
        <fullName evidence="1">DUF4773 domain-containing protein</fullName>
    </recommendedName>
</protein>
<keyword evidence="3" id="KW-1185">Reference proteome</keyword>
<sequence length="260" mass="29482">MICGSQLETNMHTFFLMTTVFCLCIGRSNSFDLMKILRNVKESVYEKAIKVKQVVVEELKEFGAFVKEHSVKAEKEVVKDLGKFGEIVKENTIEAEKEIAKDLKIVGKTLKDNTIKAVNEVVEDIRKVEEVFEDWRFNKNCSCQHYMCGCSVHLEIPQISLNNTGCLSVTYLADEVGFEFLFTLDGNVIFDRKLSVKNPPALCTGGPFVHHLARICFRFHDLDYKEMQFTGCASLEAELESVLVKTLKLGCFGIPTLFLL</sequence>
<dbReference type="AlphaFoldDB" id="A0AAV2H8P0"/>
<accession>A0AAV2H8P0</accession>
<dbReference type="PANTHER" id="PTHR36299:SF2">
    <property type="entry name" value="DUF4773 DOMAIN-CONTAINING PROTEIN"/>
    <property type="match status" value="1"/>
</dbReference>